<dbReference type="InterPro" id="IPR000743">
    <property type="entry name" value="Glyco_hydro_28"/>
</dbReference>
<proteinExistence type="inferred from homology"/>
<keyword evidence="3 4" id="KW-0326">Glycosidase</keyword>
<reference evidence="6 7" key="1">
    <citation type="submission" date="2016-10" db="EMBL/GenBank/DDBJ databases">
        <authorList>
            <person name="de Groot N.N."/>
        </authorList>
    </citation>
    <scope>NUCLEOTIDE SEQUENCE [LARGE SCALE GENOMIC DNA]</scope>
    <source>
        <strain evidence="6 7">CGMCC 1.12333</strain>
    </source>
</reference>
<organism evidence="6 7">
    <name type="scientific">Pustulibacterium marinum</name>
    <dbReference type="NCBI Taxonomy" id="1224947"/>
    <lineage>
        <taxon>Bacteria</taxon>
        <taxon>Pseudomonadati</taxon>
        <taxon>Bacteroidota</taxon>
        <taxon>Flavobacteriia</taxon>
        <taxon>Flavobacteriales</taxon>
        <taxon>Flavobacteriaceae</taxon>
        <taxon>Pustulibacterium</taxon>
    </lineage>
</organism>
<sequence>MFTSGFAQLSPEAKQAKKEAILAAIQLPEIPVYEVSVINFGAKGDGKKDCKKAFDKAIQHLKKKGGGTLHVPKGTYLINGPIHFISHFNLHLEEGAVLQFGSNPEDYPTVFTSWEGTFVYNHSPLIYGKYLTDISITGTGIIDGEASETWLQWKPKETADKLLSRKMNHEGTPIKDRVFGNGHYLRPQLIQFVNSKNILLEGVQIEDAPFWCVHLLQCESVTLRKLTYDAHNKNNDGIDLEYTRNVLIEDIKFNNGDDNIAIKAGRDHEGRANAATPSENILIRNCSFKGLHSLVIGSEMSAGVQDVFVENCTAHGYLKRGIYFKTNADRGGFIKDIYIDNVSFKDTEDCFYITANYHGEGSGFNSKIKDVFISNIQCTSASGTAIVIQGYPESKVENVQFKNIHIQKATNGISITNTQHIDFKDVIIGEAATVPTAVK</sequence>
<keyword evidence="7" id="KW-1185">Reference proteome</keyword>
<dbReference type="Pfam" id="PF12708">
    <property type="entry name" value="Pect-lyase_RHGA_epim"/>
    <property type="match status" value="1"/>
</dbReference>
<evidence type="ECO:0000256" key="2">
    <source>
        <dbReference type="ARBA" id="ARBA00022801"/>
    </source>
</evidence>
<dbReference type="AlphaFoldDB" id="A0A1I7EUE9"/>
<dbReference type="Pfam" id="PF00295">
    <property type="entry name" value="Glyco_hydro_28"/>
    <property type="match status" value="1"/>
</dbReference>
<evidence type="ECO:0000256" key="3">
    <source>
        <dbReference type="ARBA" id="ARBA00023295"/>
    </source>
</evidence>
<dbReference type="SUPFAM" id="SSF51126">
    <property type="entry name" value="Pectin lyase-like"/>
    <property type="match status" value="1"/>
</dbReference>
<dbReference type="PANTHER" id="PTHR31339:SF9">
    <property type="entry name" value="PLASMIN AND FIBRONECTIN-BINDING PROTEIN A"/>
    <property type="match status" value="1"/>
</dbReference>
<name>A0A1I7EUE9_9FLAO</name>
<dbReference type="InterPro" id="IPR024535">
    <property type="entry name" value="RHGA/B-epi-like_pectate_lyase"/>
</dbReference>
<dbReference type="InterPro" id="IPR012334">
    <property type="entry name" value="Pectin_lyas_fold"/>
</dbReference>
<dbReference type="STRING" id="1224947.SAMN05216480_101199"/>
<evidence type="ECO:0000256" key="1">
    <source>
        <dbReference type="ARBA" id="ARBA00008834"/>
    </source>
</evidence>
<feature type="domain" description="Rhamnogalacturonase A/B/Epimerase-like pectate lyase" evidence="5">
    <location>
        <begin position="35"/>
        <end position="90"/>
    </location>
</feature>
<dbReference type="EMBL" id="FPBK01000001">
    <property type="protein sequence ID" value="SFU27519.1"/>
    <property type="molecule type" value="Genomic_DNA"/>
</dbReference>
<accession>A0A1I7EUE9</accession>
<dbReference type="Gene3D" id="2.160.20.10">
    <property type="entry name" value="Single-stranded right-handed beta-helix, Pectin lyase-like"/>
    <property type="match status" value="1"/>
</dbReference>
<evidence type="ECO:0000313" key="6">
    <source>
        <dbReference type="EMBL" id="SFU27519.1"/>
    </source>
</evidence>
<evidence type="ECO:0000256" key="4">
    <source>
        <dbReference type="RuleBase" id="RU361169"/>
    </source>
</evidence>
<keyword evidence="2 4" id="KW-0378">Hydrolase</keyword>
<gene>
    <name evidence="6" type="ORF">SAMN05216480_101199</name>
</gene>
<dbReference type="GO" id="GO:0005975">
    <property type="term" value="P:carbohydrate metabolic process"/>
    <property type="evidence" value="ECO:0007669"/>
    <property type="project" value="InterPro"/>
</dbReference>
<comment type="similarity">
    <text evidence="1 4">Belongs to the glycosyl hydrolase 28 family.</text>
</comment>
<evidence type="ECO:0000259" key="5">
    <source>
        <dbReference type="Pfam" id="PF12708"/>
    </source>
</evidence>
<dbReference type="InterPro" id="IPR011050">
    <property type="entry name" value="Pectin_lyase_fold/virulence"/>
</dbReference>
<dbReference type="PANTHER" id="PTHR31339">
    <property type="entry name" value="PECTIN LYASE-RELATED"/>
    <property type="match status" value="1"/>
</dbReference>
<dbReference type="InterPro" id="IPR006626">
    <property type="entry name" value="PbH1"/>
</dbReference>
<dbReference type="Proteomes" id="UP000199138">
    <property type="component" value="Unassembled WGS sequence"/>
</dbReference>
<dbReference type="GO" id="GO:0004650">
    <property type="term" value="F:polygalacturonase activity"/>
    <property type="evidence" value="ECO:0007669"/>
    <property type="project" value="InterPro"/>
</dbReference>
<dbReference type="InterPro" id="IPR051801">
    <property type="entry name" value="GH28_Enzymes"/>
</dbReference>
<dbReference type="SMART" id="SM00710">
    <property type="entry name" value="PbH1"/>
    <property type="match status" value="7"/>
</dbReference>
<evidence type="ECO:0000313" key="7">
    <source>
        <dbReference type="Proteomes" id="UP000199138"/>
    </source>
</evidence>
<protein>
    <submittedName>
        <fullName evidence="6">Polygalacturonase</fullName>
    </submittedName>
</protein>